<dbReference type="EMBL" id="CAJPDS010000018">
    <property type="protein sequence ID" value="CAF9916587.1"/>
    <property type="molecule type" value="Genomic_DNA"/>
</dbReference>
<feature type="transmembrane region" description="Helical" evidence="1">
    <location>
        <begin position="188"/>
        <end position="208"/>
    </location>
</feature>
<proteinExistence type="predicted"/>
<dbReference type="AlphaFoldDB" id="A0A8H3F1G3"/>
<keyword evidence="4" id="KW-1185">Reference proteome</keyword>
<dbReference type="Proteomes" id="UP000664521">
    <property type="component" value="Unassembled WGS sequence"/>
</dbReference>
<dbReference type="InterPro" id="IPR046529">
    <property type="entry name" value="DUF6594"/>
</dbReference>
<reference evidence="3" key="1">
    <citation type="submission" date="2021-03" db="EMBL/GenBank/DDBJ databases">
        <authorList>
            <person name="Tagirdzhanova G."/>
        </authorList>
    </citation>
    <scope>NUCLEOTIDE SEQUENCE</scope>
</reference>
<feature type="domain" description="DUF6594" evidence="2">
    <location>
        <begin position="2"/>
        <end position="253"/>
    </location>
</feature>
<evidence type="ECO:0000256" key="1">
    <source>
        <dbReference type="SAM" id="Phobius"/>
    </source>
</evidence>
<dbReference type="PANTHER" id="PTHR34502">
    <property type="entry name" value="DUF6594 DOMAIN-CONTAINING PROTEIN-RELATED"/>
    <property type="match status" value="1"/>
</dbReference>
<keyword evidence="1" id="KW-0472">Membrane</keyword>
<feature type="transmembrane region" description="Helical" evidence="1">
    <location>
        <begin position="214"/>
        <end position="235"/>
    </location>
</feature>
<evidence type="ECO:0000313" key="3">
    <source>
        <dbReference type="EMBL" id="CAF9916587.1"/>
    </source>
</evidence>
<evidence type="ECO:0000313" key="4">
    <source>
        <dbReference type="Proteomes" id="UP000664521"/>
    </source>
</evidence>
<comment type="caution">
    <text evidence="3">The sequence shown here is derived from an EMBL/GenBank/DDBJ whole genome shotgun (WGS) entry which is preliminary data.</text>
</comment>
<dbReference type="PANTHER" id="PTHR34502:SF4">
    <property type="entry name" value="DUF6594 DOMAIN-CONTAINING PROTEIN"/>
    <property type="match status" value="1"/>
</dbReference>
<dbReference type="Pfam" id="PF20237">
    <property type="entry name" value="DUF6594"/>
    <property type="match status" value="1"/>
</dbReference>
<sequence>MSAFVASDDDLFVLRRFERLGARVALMMQDRLASLEEDLLKEDKLGREEKSHCGTFRHEPRKRRSEIMDEIKWRLIEYQKFILDHSALKARPDANNFQIENIKTWLKNNNNPVTKAEIKFINKEGDLMPMVPKIKSPLRRFIDRYQIFRRISCFRVRKLNSTHYGHDDEENYTSDTTVYSDDSLMDKFVTCITIALGLAMLIGPLWLLQHFTTARLVIITVFLVVFTLLLTIITVAKPFETLAASAAYGAVLMVFMQLGGS</sequence>
<dbReference type="OrthoDB" id="5416037at2759"/>
<organism evidence="3 4">
    <name type="scientific">Heterodermia speciosa</name>
    <dbReference type="NCBI Taxonomy" id="116794"/>
    <lineage>
        <taxon>Eukaryota</taxon>
        <taxon>Fungi</taxon>
        <taxon>Dikarya</taxon>
        <taxon>Ascomycota</taxon>
        <taxon>Pezizomycotina</taxon>
        <taxon>Lecanoromycetes</taxon>
        <taxon>OSLEUM clade</taxon>
        <taxon>Lecanoromycetidae</taxon>
        <taxon>Caliciales</taxon>
        <taxon>Physciaceae</taxon>
        <taxon>Heterodermia</taxon>
    </lineage>
</organism>
<keyword evidence="1" id="KW-1133">Transmembrane helix</keyword>
<evidence type="ECO:0000259" key="2">
    <source>
        <dbReference type="Pfam" id="PF20237"/>
    </source>
</evidence>
<name>A0A8H3F1G3_9LECA</name>
<gene>
    <name evidence="3" type="ORF">HETSPECPRED_002956</name>
</gene>
<accession>A0A8H3F1G3</accession>
<keyword evidence="1" id="KW-0812">Transmembrane</keyword>
<feature type="transmembrane region" description="Helical" evidence="1">
    <location>
        <begin position="242"/>
        <end position="260"/>
    </location>
</feature>
<protein>
    <recommendedName>
        <fullName evidence="2">DUF6594 domain-containing protein</fullName>
    </recommendedName>
</protein>